<sequence length="333" mass="35125">MTMPPQLQGRLRLPIIAAPMFLGSGLDLVIGTCRAGVIGTFPALNLRTTDEFGGWLTQIESALAEPTGTGREPAPYGVNFVVHRTNKRIEADLDKIVEHRVPLVITSLGAAKDVVDAVHSYGGLVFHDVVNAPFAVKAAQAGVDGLILVSAGSGGHSGGLNPFALIAEVRRVWDGPLILGGALSSGRDVLAAQAAGADLAYMGTRFLATQESAVSEEYRRMLVDSGAEEIVYTPSISTIPANFLRRSIIGAGLDPDDLPAPERIDVSHVTNPHTEEEPRSTSSTVAPKAWRDVWSAGHSVAGIEDVLPVADLVDQLEAEYTQAKGELLAVLGE</sequence>
<keyword evidence="2" id="KW-0285">Flavoprotein</keyword>
<evidence type="ECO:0000256" key="2">
    <source>
        <dbReference type="ARBA" id="ARBA00022630"/>
    </source>
</evidence>
<keyword evidence="5 6" id="KW-0503">Monooxygenase</keyword>
<gene>
    <name evidence="6" type="ORF">N5P18_08180</name>
</gene>
<evidence type="ECO:0000256" key="3">
    <source>
        <dbReference type="ARBA" id="ARBA00022643"/>
    </source>
</evidence>
<comment type="similarity">
    <text evidence="1">Belongs to the nitronate monooxygenase family. NMO class I subfamily.</text>
</comment>
<dbReference type="RefSeq" id="WP_338539247.1">
    <property type="nucleotide sequence ID" value="NZ_CP104874.1"/>
</dbReference>
<dbReference type="PANTHER" id="PTHR42747">
    <property type="entry name" value="NITRONATE MONOOXYGENASE-RELATED"/>
    <property type="match status" value="1"/>
</dbReference>
<dbReference type="Proteomes" id="UP001381003">
    <property type="component" value="Chromosome"/>
</dbReference>
<evidence type="ECO:0000313" key="6">
    <source>
        <dbReference type="EMBL" id="WWF06833.1"/>
    </source>
</evidence>
<protein>
    <submittedName>
        <fullName evidence="6">Nitronate monooxygenase</fullName>
    </submittedName>
</protein>
<dbReference type="Pfam" id="PF03060">
    <property type="entry name" value="NMO"/>
    <property type="match status" value="1"/>
</dbReference>
<evidence type="ECO:0000256" key="4">
    <source>
        <dbReference type="ARBA" id="ARBA00023002"/>
    </source>
</evidence>
<evidence type="ECO:0000256" key="5">
    <source>
        <dbReference type="ARBA" id="ARBA00023033"/>
    </source>
</evidence>
<dbReference type="Gene3D" id="3.20.20.70">
    <property type="entry name" value="Aldolase class I"/>
    <property type="match status" value="1"/>
</dbReference>
<dbReference type="SUPFAM" id="SSF51412">
    <property type="entry name" value="Inosine monophosphate dehydrogenase (IMPDH)"/>
    <property type="match status" value="1"/>
</dbReference>
<accession>A0ABZ2FK22</accession>
<dbReference type="InterPro" id="IPR013785">
    <property type="entry name" value="Aldolase_TIM"/>
</dbReference>
<dbReference type="EMBL" id="CP104874">
    <property type="protein sequence ID" value="WWF06833.1"/>
    <property type="molecule type" value="Genomic_DNA"/>
</dbReference>
<organism evidence="6 7">
    <name type="scientific">Janibacter terrae</name>
    <dbReference type="NCBI Taxonomy" id="103817"/>
    <lineage>
        <taxon>Bacteria</taxon>
        <taxon>Bacillati</taxon>
        <taxon>Actinomycetota</taxon>
        <taxon>Actinomycetes</taxon>
        <taxon>Micrococcales</taxon>
        <taxon>Intrasporangiaceae</taxon>
        <taxon>Janibacter</taxon>
    </lineage>
</organism>
<proteinExistence type="inferred from homology"/>
<evidence type="ECO:0000313" key="7">
    <source>
        <dbReference type="Proteomes" id="UP001381003"/>
    </source>
</evidence>
<dbReference type="PANTHER" id="PTHR42747:SF4">
    <property type="entry name" value="BLR1330 PROTEIN"/>
    <property type="match status" value="1"/>
</dbReference>
<dbReference type="CDD" id="cd04730">
    <property type="entry name" value="NPD_like"/>
    <property type="match status" value="1"/>
</dbReference>
<dbReference type="InterPro" id="IPR004136">
    <property type="entry name" value="NMO"/>
</dbReference>
<evidence type="ECO:0000256" key="1">
    <source>
        <dbReference type="ARBA" id="ARBA00009881"/>
    </source>
</evidence>
<dbReference type="GO" id="GO:0004497">
    <property type="term" value="F:monooxygenase activity"/>
    <property type="evidence" value="ECO:0007669"/>
    <property type="project" value="UniProtKB-KW"/>
</dbReference>
<keyword evidence="3" id="KW-0288">FMN</keyword>
<keyword evidence="7" id="KW-1185">Reference proteome</keyword>
<keyword evidence="4" id="KW-0560">Oxidoreductase</keyword>
<reference evidence="6 7" key="1">
    <citation type="submission" date="2022-09" db="EMBL/GenBank/DDBJ databases">
        <title>Complete genome sequence of Janibacter terrae strain COS04-44, PCL-degrading bacteria isolated from oil spilled coast.</title>
        <authorList>
            <person name="Park H."/>
            <person name="Kim J.Y."/>
            <person name="An S.H."/>
            <person name="Lee C.M."/>
            <person name="Weon H.-Y."/>
        </authorList>
    </citation>
    <scope>NUCLEOTIDE SEQUENCE [LARGE SCALE GENOMIC DNA]</scope>
    <source>
        <strain evidence="6 7">COS04-44</strain>
    </source>
</reference>
<name>A0ABZ2FK22_9MICO</name>